<dbReference type="EMBL" id="JAPWDQ010000008">
    <property type="protein sequence ID" value="KAJ5482772.1"/>
    <property type="molecule type" value="Genomic_DNA"/>
</dbReference>
<feature type="region of interest" description="Disordered" evidence="1">
    <location>
        <begin position="1"/>
        <end position="47"/>
    </location>
</feature>
<dbReference type="GeneID" id="81626069"/>
<keyword evidence="3" id="KW-1185">Reference proteome</keyword>
<evidence type="ECO:0000256" key="1">
    <source>
        <dbReference type="SAM" id="MobiDB-lite"/>
    </source>
</evidence>
<dbReference type="Proteomes" id="UP001148312">
    <property type="component" value="Unassembled WGS sequence"/>
</dbReference>
<evidence type="ECO:0000313" key="3">
    <source>
        <dbReference type="Proteomes" id="UP001148312"/>
    </source>
</evidence>
<protein>
    <submittedName>
        <fullName evidence="2">Uncharacterized protein</fullName>
    </submittedName>
</protein>
<feature type="region of interest" description="Disordered" evidence="1">
    <location>
        <begin position="112"/>
        <end position="150"/>
    </location>
</feature>
<reference evidence="2" key="2">
    <citation type="journal article" date="2023" name="IMA Fungus">
        <title>Comparative genomic study of the Penicillium genus elucidates a diverse pangenome and 15 lateral gene transfer events.</title>
        <authorList>
            <person name="Petersen C."/>
            <person name="Sorensen T."/>
            <person name="Nielsen M.R."/>
            <person name="Sondergaard T.E."/>
            <person name="Sorensen J.L."/>
            <person name="Fitzpatrick D.A."/>
            <person name="Frisvad J.C."/>
            <person name="Nielsen K.L."/>
        </authorList>
    </citation>
    <scope>NUCLEOTIDE SEQUENCE</scope>
    <source>
        <strain evidence="2">IBT 30728</strain>
    </source>
</reference>
<reference evidence="2" key="1">
    <citation type="submission" date="2022-12" db="EMBL/GenBank/DDBJ databases">
        <authorList>
            <person name="Petersen C."/>
        </authorList>
    </citation>
    <scope>NUCLEOTIDE SEQUENCE</scope>
    <source>
        <strain evidence="2">IBT 30728</strain>
    </source>
</reference>
<dbReference type="RefSeq" id="XP_056788744.1">
    <property type="nucleotide sequence ID" value="XM_056935820.1"/>
</dbReference>
<feature type="compositionally biased region" description="Low complexity" evidence="1">
    <location>
        <begin position="89"/>
        <end position="100"/>
    </location>
</feature>
<comment type="caution">
    <text evidence="2">The sequence shown here is derived from an EMBL/GenBank/DDBJ whole genome shotgun (WGS) entry which is preliminary data.</text>
</comment>
<sequence>MRGSSINNNHSTSDRVRPQSQSSITSLPARDLHQLDHNRPRGSRRVTFPLVSKFSRFSSKLPTPLDISPTHHRSHSASVSSSHHDIERSLSNSSTLASSSSSYSYFDRLSDRQSSTHMTTHPLGLQSPQQEQGSRKRSSTMGRKTSDDYRRYHGTVQQCGRHANDWLFGGFSVRETVRDSIDKLRRHDKES</sequence>
<organism evidence="2 3">
    <name type="scientific">Penicillium diatomitis</name>
    <dbReference type="NCBI Taxonomy" id="2819901"/>
    <lineage>
        <taxon>Eukaryota</taxon>
        <taxon>Fungi</taxon>
        <taxon>Dikarya</taxon>
        <taxon>Ascomycota</taxon>
        <taxon>Pezizomycotina</taxon>
        <taxon>Eurotiomycetes</taxon>
        <taxon>Eurotiomycetidae</taxon>
        <taxon>Eurotiales</taxon>
        <taxon>Aspergillaceae</taxon>
        <taxon>Penicillium</taxon>
    </lineage>
</organism>
<evidence type="ECO:0000313" key="2">
    <source>
        <dbReference type="EMBL" id="KAJ5482772.1"/>
    </source>
</evidence>
<feature type="compositionally biased region" description="Polar residues" evidence="1">
    <location>
        <begin position="1"/>
        <end position="11"/>
    </location>
</feature>
<accession>A0A9W9X2M0</accession>
<feature type="region of interest" description="Disordered" evidence="1">
    <location>
        <begin position="59"/>
        <end position="100"/>
    </location>
</feature>
<name>A0A9W9X2M0_9EURO</name>
<proteinExistence type="predicted"/>
<feature type="compositionally biased region" description="Basic and acidic residues" evidence="1">
    <location>
        <begin position="30"/>
        <end position="39"/>
    </location>
</feature>
<dbReference type="AlphaFoldDB" id="A0A9W9X2M0"/>
<gene>
    <name evidence="2" type="ORF">N7539_006218</name>
</gene>